<feature type="transmembrane region" description="Helical" evidence="2">
    <location>
        <begin position="86"/>
        <end position="103"/>
    </location>
</feature>
<evidence type="ECO:0008006" key="6">
    <source>
        <dbReference type="Google" id="ProtNLM"/>
    </source>
</evidence>
<proteinExistence type="predicted"/>
<keyword evidence="2" id="KW-0812">Transmembrane</keyword>
<evidence type="ECO:0000313" key="5">
    <source>
        <dbReference type="Proteomes" id="UP000677152"/>
    </source>
</evidence>
<feature type="chain" id="PRO_5041270445" description="LPXTG cell wall anchor domain-containing protein" evidence="3">
    <location>
        <begin position="24"/>
        <end position="112"/>
    </location>
</feature>
<evidence type="ECO:0000256" key="2">
    <source>
        <dbReference type="SAM" id="Phobius"/>
    </source>
</evidence>
<feature type="signal peptide" evidence="3">
    <location>
        <begin position="1"/>
        <end position="23"/>
    </location>
</feature>
<keyword evidence="3" id="KW-0732">Signal</keyword>
<feature type="compositionally biased region" description="Low complexity" evidence="1">
    <location>
        <begin position="46"/>
        <end position="70"/>
    </location>
</feature>
<dbReference type="EMBL" id="CP073249">
    <property type="protein sequence ID" value="QUF02496.1"/>
    <property type="molecule type" value="Genomic_DNA"/>
</dbReference>
<evidence type="ECO:0000313" key="4">
    <source>
        <dbReference type="EMBL" id="QUF02496.1"/>
    </source>
</evidence>
<keyword evidence="2" id="KW-0472">Membrane</keyword>
<gene>
    <name evidence="4" type="ORF">KCV87_23890</name>
</gene>
<evidence type="ECO:0000256" key="1">
    <source>
        <dbReference type="SAM" id="MobiDB-lite"/>
    </source>
</evidence>
<evidence type="ECO:0000256" key="3">
    <source>
        <dbReference type="SAM" id="SignalP"/>
    </source>
</evidence>
<reference evidence="4" key="1">
    <citation type="submission" date="2021-04" db="EMBL/GenBank/DDBJ databases">
        <title>Genomic sequence of Actinosynnema pretiosum subsp. pretiosum ATCC 31280 (C-14919).</title>
        <authorList>
            <person name="Bai L."/>
            <person name="Wang X."/>
            <person name="Xiao Y."/>
        </authorList>
    </citation>
    <scope>NUCLEOTIDE SEQUENCE</scope>
    <source>
        <strain evidence="4">ATCC 31280</strain>
    </source>
</reference>
<name>A0AA45L356_9PSEU</name>
<feature type="region of interest" description="Disordered" evidence="1">
    <location>
        <begin position="39"/>
        <end position="81"/>
    </location>
</feature>
<protein>
    <recommendedName>
        <fullName evidence="6">LPXTG cell wall anchor domain-containing protein</fullName>
    </recommendedName>
</protein>
<organism evidence="4 5">
    <name type="scientific">Actinosynnema pretiosum subsp. pretiosum</name>
    <dbReference type="NCBI Taxonomy" id="103721"/>
    <lineage>
        <taxon>Bacteria</taxon>
        <taxon>Bacillati</taxon>
        <taxon>Actinomycetota</taxon>
        <taxon>Actinomycetes</taxon>
        <taxon>Pseudonocardiales</taxon>
        <taxon>Pseudonocardiaceae</taxon>
        <taxon>Actinosynnema</taxon>
    </lineage>
</organism>
<accession>A0AA45L356</accession>
<dbReference type="Proteomes" id="UP000677152">
    <property type="component" value="Chromosome"/>
</dbReference>
<dbReference type="AlphaFoldDB" id="A0AA45L356"/>
<keyword evidence="2" id="KW-1133">Transmembrane helix</keyword>
<sequence length="112" mass="11758">MWRSVLAVWLFAVVCAVGTPATAAATPESQVSALSAPVVDARLQQPGDTPAPGGTETGTPAPTGAETGRPSGDQSPGVSSETKRKLWLGAIALLLFGGVFWRNKRKWDRRKS</sequence>